<dbReference type="GO" id="GO:0008360">
    <property type="term" value="P:regulation of cell shape"/>
    <property type="evidence" value="ECO:0007669"/>
    <property type="project" value="UniProtKB-KW"/>
</dbReference>
<dbReference type="KEGG" id="pmet:G4Y79_07375"/>
<evidence type="ECO:0000256" key="10">
    <source>
        <dbReference type="PROSITE-ProRule" id="PRU00409"/>
    </source>
</evidence>
<evidence type="ECO:0000256" key="5">
    <source>
        <dbReference type="ARBA" id="ARBA00022741"/>
    </source>
</evidence>
<dbReference type="InterPro" id="IPR011761">
    <property type="entry name" value="ATP-grasp"/>
</dbReference>
<dbReference type="GO" id="GO:0046872">
    <property type="term" value="F:metal ion binding"/>
    <property type="evidence" value="ECO:0007669"/>
    <property type="project" value="InterPro"/>
</dbReference>
<dbReference type="Gene3D" id="3.40.50.20">
    <property type="match status" value="1"/>
</dbReference>
<keyword evidence="13" id="KW-1185">Reference proteome</keyword>
<dbReference type="InterPro" id="IPR011095">
    <property type="entry name" value="Dala_Dala_lig_C"/>
</dbReference>
<evidence type="ECO:0000256" key="1">
    <source>
        <dbReference type="ARBA" id="ARBA00004496"/>
    </source>
</evidence>
<dbReference type="InterPro" id="IPR000291">
    <property type="entry name" value="D-Ala_lig_Van_CS"/>
</dbReference>
<keyword evidence="9" id="KW-0961">Cell wall biogenesis/degradation</keyword>
<name>A0A7S8EC79_9CHLR</name>
<keyword evidence="5 10" id="KW-0547">Nucleotide-binding</keyword>
<dbReference type="PANTHER" id="PTHR23132:SF23">
    <property type="entry name" value="D-ALANINE--D-ALANINE LIGASE B"/>
    <property type="match status" value="1"/>
</dbReference>
<evidence type="ECO:0000256" key="6">
    <source>
        <dbReference type="ARBA" id="ARBA00022840"/>
    </source>
</evidence>
<dbReference type="SUPFAM" id="SSF52440">
    <property type="entry name" value="PreATP-grasp domain"/>
    <property type="match status" value="1"/>
</dbReference>
<dbReference type="PROSITE" id="PS00844">
    <property type="entry name" value="DALA_DALA_LIGASE_2"/>
    <property type="match status" value="1"/>
</dbReference>
<dbReference type="GO" id="GO:0071555">
    <property type="term" value="P:cell wall organization"/>
    <property type="evidence" value="ECO:0007669"/>
    <property type="project" value="UniProtKB-KW"/>
</dbReference>
<evidence type="ECO:0000256" key="8">
    <source>
        <dbReference type="ARBA" id="ARBA00022984"/>
    </source>
</evidence>
<keyword evidence="6 10" id="KW-0067">ATP-binding</keyword>
<dbReference type="RefSeq" id="WP_195172248.1">
    <property type="nucleotide sequence ID" value="NZ_CP062983.1"/>
</dbReference>
<keyword evidence="4" id="KW-0436">Ligase</keyword>
<dbReference type="Gene3D" id="3.30.470.20">
    <property type="entry name" value="ATP-grasp fold, B domain"/>
    <property type="match status" value="1"/>
</dbReference>
<evidence type="ECO:0000256" key="3">
    <source>
        <dbReference type="ARBA" id="ARBA00022490"/>
    </source>
</evidence>
<dbReference type="SUPFAM" id="SSF56059">
    <property type="entry name" value="Glutathione synthetase ATP-binding domain-like"/>
    <property type="match status" value="1"/>
</dbReference>
<proteinExistence type="inferred from homology"/>
<dbReference type="GO" id="GO:0005737">
    <property type="term" value="C:cytoplasm"/>
    <property type="evidence" value="ECO:0007669"/>
    <property type="project" value="UniProtKB-SubCell"/>
</dbReference>
<evidence type="ECO:0000313" key="13">
    <source>
        <dbReference type="Proteomes" id="UP000594468"/>
    </source>
</evidence>
<accession>A0A7S8EC79</accession>
<evidence type="ECO:0000313" key="12">
    <source>
        <dbReference type="EMBL" id="QPC84184.1"/>
    </source>
</evidence>
<evidence type="ECO:0000256" key="4">
    <source>
        <dbReference type="ARBA" id="ARBA00022598"/>
    </source>
</evidence>
<dbReference type="PROSITE" id="PS50975">
    <property type="entry name" value="ATP_GRASP"/>
    <property type="match status" value="1"/>
</dbReference>
<gene>
    <name evidence="12" type="ORF">G4Y79_07375</name>
</gene>
<dbReference type="Gene3D" id="3.30.1490.20">
    <property type="entry name" value="ATP-grasp fold, A domain"/>
    <property type="match status" value="1"/>
</dbReference>
<evidence type="ECO:0000256" key="7">
    <source>
        <dbReference type="ARBA" id="ARBA00022960"/>
    </source>
</evidence>
<feature type="domain" description="ATP-grasp" evidence="11">
    <location>
        <begin position="117"/>
        <end position="352"/>
    </location>
</feature>
<reference evidence="12 13" key="1">
    <citation type="submission" date="2020-02" db="EMBL/GenBank/DDBJ databases">
        <authorList>
            <person name="Zheng R.K."/>
            <person name="Sun C.M."/>
        </authorList>
    </citation>
    <scope>NUCLEOTIDE SEQUENCE [LARGE SCALE GENOMIC DNA]</scope>
    <source>
        <strain evidence="13">rifampicinis</strain>
    </source>
</reference>
<comment type="similarity">
    <text evidence="2">Belongs to the D-alanine--D-alanine ligase family.</text>
</comment>
<dbReference type="EMBL" id="CP062983">
    <property type="protein sequence ID" value="QPC84184.1"/>
    <property type="molecule type" value="Genomic_DNA"/>
</dbReference>
<keyword evidence="3" id="KW-0963">Cytoplasm</keyword>
<protein>
    <recommendedName>
        <fullName evidence="11">ATP-grasp domain-containing protein</fullName>
    </recommendedName>
</protein>
<dbReference type="Pfam" id="PF07478">
    <property type="entry name" value="Dala_Dala_lig_C"/>
    <property type="match status" value="2"/>
</dbReference>
<dbReference type="PANTHER" id="PTHR23132">
    <property type="entry name" value="D-ALANINE--D-ALANINE LIGASE"/>
    <property type="match status" value="1"/>
</dbReference>
<dbReference type="Proteomes" id="UP000594468">
    <property type="component" value="Chromosome"/>
</dbReference>
<dbReference type="GO" id="GO:0008716">
    <property type="term" value="F:D-alanine-D-alanine ligase activity"/>
    <property type="evidence" value="ECO:0007669"/>
    <property type="project" value="InterPro"/>
</dbReference>
<evidence type="ECO:0000259" key="11">
    <source>
        <dbReference type="PROSITE" id="PS50975"/>
    </source>
</evidence>
<dbReference type="GO" id="GO:0009252">
    <property type="term" value="P:peptidoglycan biosynthetic process"/>
    <property type="evidence" value="ECO:0007669"/>
    <property type="project" value="UniProtKB-KW"/>
</dbReference>
<sequence>MKIALLANLIKNAPTWPGMPTDRWDDLDSPKTIASITKALEAGDHTVQFFEGRIEPPHSVVQKLTDYAPDLCFNITEGHFGDSRESHIPSILEMLQLPYTGSRVLTLALALDKPMTKRVLSYHNLPTPEFQVFEDANEDIAADLLNEDGELRFPMFVKPSREGTSVGVSAKSIVQTVSELRDALAEQIQLYRQPILVEHYIEGRELTVGVVGNLGRMAARRINDSHLPDELPAGLTFFPVMEVDLDRYEASEAGVYTNRIKTDLVDTFYYLCPAPIDEALAHQLNVLTAAVFRVVGCKDVARVDFRLDALSGKPYILEVNPLPGLNPEYSDLCIQARAAGWTYEQLVNEIANEAFFRYGMLEGVTRPSQNDSMS</sequence>
<comment type="subcellular location">
    <subcellularLocation>
        <location evidence="1">Cytoplasm</location>
    </subcellularLocation>
</comment>
<keyword evidence="7" id="KW-0133">Cell shape</keyword>
<dbReference type="AlphaFoldDB" id="A0A7S8EC79"/>
<keyword evidence="8" id="KW-0573">Peptidoglycan synthesis</keyword>
<evidence type="ECO:0000256" key="2">
    <source>
        <dbReference type="ARBA" id="ARBA00010871"/>
    </source>
</evidence>
<dbReference type="InterPro" id="IPR016185">
    <property type="entry name" value="PreATP-grasp_dom_sf"/>
</dbReference>
<dbReference type="InterPro" id="IPR013815">
    <property type="entry name" value="ATP_grasp_subdomain_1"/>
</dbReference>
<evidence type="ECO:0000256" key="9">
    <source>
        <dbReference type="ARBA" id="ARBA00023316"/>
    </source>
</evidence>
<dbReference type="GO" id="GO:0005524">
    <property type="term" value="F:ATP binding"/>
    <property type="evidence" value="ECO:0007669"/>
    <property type="project" value="UniProtKB-UniRule"/>
</dbReference>
<organism evidence="12 13">
    <name type="scientific">Phototrophicus methaneseepsis</name>
    <dbReference type="NCBI Taxonomy" id="2710758"/>
    <lineage>
        <taxon>Bacteria</taxon>
        <taxon>Bacillati</taxon>
        <taxon>Chloroflexota</taxon>
        <taxon>Candidatus Thermofontia</taxon>
        <taxon>Phototrophicales</taxon>
        <taxon>Phototrophicaceae</taxon>
        <taxon>Phototrophicus</taxon>
    </lineage>
</organism>